<dbReference type="SUPFAM" id="SSF46785">
    <property type="entry name" value="Winged helix' DNA-binding domain"/>
    <property type="match status" value="1"/>
</dbReference>
<gene>
    <name evidence="5" type="ORF">CLV37_12019</name>
</gene>
<reference evidence="5 6" key="1">
    <citation type="submission" date="2018-03" db="EMBL/GenBank/DDBJ databases">
        <title>Genomic Encyclopedia of Archaeal and Bacterial Type Strains, Phase II (KMG-II): from individual species to whole genera.</title>
        <authorList>
            <person name="Goeker M."/>
        </authorList>
    </citation>
    <scope>NUCLEOTIDE SEQUENCE [LARGE SCALE GENOMIC DNA]</scope>
    <source>
        <strain evidence="5 6">DSM 19711</strain>
    </source>
</reference>
<keyword evidence="6" id="KW-1185">Reference proteome</keyword>
<keyword evidence="1" id="KW-0805">Transcription regulation</keyword>
<dbReference type="PANTHER" id="PTHR33204">
    <property type="entry name" value="TRANSCRIPTIONAL REGULATOR, MARR FAMILY"/>
    <property type="match status" value="1"/>
</dbReference>
<evidence type="ECO:0000256" key="1">
    <source>
        <dbReference type="ARBA" id="ARBA00023015"/>
    </source>
</evidence>
<name>A0A2T0QWS7_9ACTN</name>
<evidence type="ECO:0000256" key="2">
    <source>
        <dbReference type="ARBA" id="ARBA00023125"/>
    </source>
</evidence>
<dbReference type="PANTHER" id="PTHR33204:SF18">
    <property type="entry name" value="TRANSCRIPTIONAL REGULATORY PROTEIN"/>
    <property type="match status" value="1"/>
</dbReference>
<comment type="caution">
    <text evidence="5">The sequence shown here is derived from an EMBL/GenBank/DDBJ whole genome shotgun (WGS) entry which is preliminary data.</text>
</comment>
<evidence type="ECO:0000313" key="6">
    <source>
        <dbReference type="Proteomes" id="UP000238083"/>
    </source>
</evidence>
<dbReference type="AlphaFoldDB" id="A0A2T0QWS7"/>
<dbReference type="PROSITE" id="PS51118">
    <property type="entry name" value="HTH_HXLR"/>
    <property type="match status" value="1"/>
</dbReference>
<dbReference type="Proteomes" id="UP000238083">
    <property type="component" value="Unassembled WGS sequence"/>
</dbReference>
<dbReference type="EMBL" id="PVZF01000020">
    <property type="protein sequence ID" value="PRY09767.1"/>
    <property type="molecule type" value="Genomic_DNA"/>
</dbReference>
<sequence length="139" mass="15009">MPGTSGYREVVYDPAEEQLFLADCPARLTVEVIADKWSVVVLAALSRGPRRHGELVESIGGISRKVLTQTLRRLQAHGLVRREPHPGEAHRAQYELTPLGSSLTGPVRELALWARVNGEAVLDALEADAPGVDPGVGSR</sequence>
<proteinExistence type="predicted"/>
<keyword evidence="2" id="KW-0238">DNA-binding</keyword>
<protein>
    <submittedName>
        <fullName evidence="5">HxlR family transcriptional regulator</fullName>
    </submittedName>
</protein>
<dbReference type="InterPro" id="IPR036390">
    <property type="entry name" value="WH_DNA-bd_sf"/>
</dbReference>
<dbReference type="GO" id="GO:0003677">
    <property type="term" value="F:DNA binding"/>
    <property type="evidence" value="ECO:0007669"/>
    <property type="project" value="UniProtKB-KW"/>
</dbReference>
<organism evidence="5 6">
    <name type="scientific">Kineococcus rhizosphaerae</name>
    <dbReference type="NCBI Taxonomy" id="559628"/>
    <lineage>
        <taxon>Bacteria</taxon>
        <taxon>Bacillati</taxon>
        <taxon>Actinomycetota</taxon>
        <taxon>Actinomycetes</taxon>
        <taxon>Kineosporiales</taxon>
        <taxon>Kineosporiaceae</taxon>
        <taxon>Kineococcus</taxon>
    </lineage>
</organism>
<dbReference type="Pfam" id="PF01638">
    <property type="entry name" value="HxlR"/>
    <property type="match status" value="1"/>
</dbReference>
<keyword evidence="3" id="KW-0804">Transcription</keyword>
<dbReference type="Gene3D" id="1.10.10.10">
    <property type="entry name" value="Winged helix-like DNA-binding domain superfamily/Winged helix DNA-binding domain"/>
    <property type="match status" value="1"/>
</dbReference>
<evidence type="ECO:0000313" key="5">
    <source>
        <dbReference type="EMBL" id="PRY09767.1"/>
    </source>
</evidence>
<evidence type="ECO:0000256" key="3">
    <source>
        <dbReference type="ARBA" id="ARBA00023163"/>
    </source>
</evidence>
<feature type="domain" description="HTH hxlR-type" evidence="4">
    <location>
        <begin position="24"/>
        <end position="122"/>
    </location>
</feature>
<dbReference type="InterPro" id="IPR036388">
    <property type="entry name" value="WH-like_DNA-bd_sf"/>
</dbReference>
<dbReference type="InterPro" id="IPR002577">
    <property type="entry name" value="HTH_HxlR"/>
</dbReference>
<evidence type="ECO:0000259" key="4">
    <source>
        <dbReference type="PROSITE" id="PS51118"/>
    </source>
</evidence>
<accession>A0A2T0QWS7</accession>